<name>A0ABS9D5Q5_9ALTE</name>
<reference evidence="3 4" key="1">
    <citation type="submission" date="2022-01" db="EMBL/GenBank/DDBJ databases">
        <title>Paraglaciecola sp. G1-23.</title>
        <authorList>
            <person name="Jin M.S."/>
            <person name="Han D.M."/>
            <person name="Kim H.M."/>
            <person name="Jeon C.O."/>
        </authorList>
    </citation>
    <scope>NUCLEOTIDE SEQUENCE [LARGE SCALE GENOMIC DNA]</scope>
    <source>
        <strain evidence="3 4">G1-23</strain>
    </source>
</reference>
<gene>
    <name evidence="3" type="ORF">L0668_06560</name>
</gene>
<keyword evidence="4" id="KW-1185">Reference proteome</keyword>
<dbReference type="PANTHER" id="PTHR45947:SF3">
    <property type="entry name" value="SULFOQUINOVOSYL TRANSFERASE SQD2"/>
    <property type="match status" value="1"/>
</dbReference>
<protein>
    <submittedName>
        <fullName evidence="3">Glycosyltransferase family 4 protein</fullName>
    </submittedName>
</protein>
<feature type="domain" description="Glycosyl transferase family 1" evidence="1">
    <location>
        <begin position="199"/>
        <end position="361"/>
    </location>
</feature>
<sequence length="381" mass="42186">MKTLLITENFPPKAGGSGRWFWELYSRLPEGKYQILAGEDSSAVQFDANASINIQRENLTSSEWGFVSRIGLKFYFRTALCVRKIIKKNNITELHCGRVLPEGVVAWLLNIFTGIPYICYVHGEDLETAQSSREQYFICGQVIKRAKKVICNSQNSAKIVAKFGPEAEAKTKVLHPGVDSNQFVPKAKDESVLASLGWTGKQVALTVGRLQARKGQDMMIKAVPEIIKKIPNFLYAIVGGGEQKEELVKLVDELGLQPHVQFLSEISDQDMIACYQQCDLFILPNRTIGQDIEGFGMVLVEAQSCGKPVIAGDSGGTKETMLVGESGLVIDATRPQNIANSVIELMSDKEKMLDMGRKGRAHVIRSLDWKALTQTAIQKFS</sequence>
<dbReference type="Pfam" id="PF13439">
    <property type="entry name" value="Glyco_transf_4"/>
    <property type="match status" value="1"/>
</dbReference>
<comment type="caution">
    <text evidence="3">The sequence shown here is derived from an EMBL/GenBank/DDBJ whole genome shotgun (WGS) entry which is preliminary data.</text>
</comment>
<dbReference type="Proteomes" id="UP001521137">
    <property type="component" value="Unassembled WGS sequence"/>
</dbReference>
<evidence type="ECO:0000259" key="2">
    <source>
        <dbReference type="Pfam" id="PF13439"/>
    </source>
</evidence>
<dbReference type="InterPro" id="IPR028098">
    <property type="entry name" value="Glyco_trans_4-like_N"/>
</dbReference>
<dbReference type="Gene3D" id="3.40.50.2000">
    <property type="entry name" value="Glycogen Phosphorylase B"/>
    <property type="match status" value="2"/>
</dbReference>
<evidence type="ECO:0000259" key="1">
    <source>
        <dbReference type="Pfam" id="PF00534"/>
    </source>
</evidence>
<dbReference type="EMBL" id="JAKGAS010000003">
    <property type="protein sequence ID" value="MCF2947760.1"/>
    <property type="molecule type" value="Genomic_DNA"/>
</dbReference>
<dbReference type="PANTHER" id="PTHR45947">
    <property type="entry name" value="SULFOQUINOVOSYL TRANSFERASE SQD2"/>
    <property type="match status" value="1"/>
</dbReference>
<dbReference type="Pfam" id="PF00534">
    <property type="entry name" value="Glycos_transf_1"/>
    <property type="match status" value="1"/>
</dbReference>
<dbReference type="SUPFAM" id="SSF53756">
    <property type="entry name" value="UDP-Glycosyltransferase/glycogen phosphorylase"/>
    <property type="match status" value="1"/>
</dbReference>
<accession>A0ABS9D5Q5</accession>
<dbReference type="CDD" id="cd03801">
    <property type="entry name" value="GT4_PimA-like"/>
    <property type="match status" value="1"/>
</dbReference>
<proteinExistence type="predicted"/>
<evidence type="ECO:0000313" key="3">
    <source>
        <dbReference type="EMBL" id="MCF2947760.1"/>
    </source>
</evidence>
<feature type="domain" description="Glycosyltransferase subfamily 4-like N-terminal" evidence="2">
    <location>
        <begin position="15"/>
        <end position="181"/>
    </location>
</feature>
<organism evidence="3 4">
    <name type="scientific">Paraglaciecola algarum</name>
    <dbReference type="NCBI Taxonomy" id="3050085"/>
    <lineage>
        <taxon>Bacteria</taxon>
        <taxon>Pseudomonadati</taxon>
        <taxon>Pseudomonadota</taxon>
        <taxon>Gammaproteobacteria</taxon>
        <taxon>Alteromonadales</taxon>
        <taxon>Alteromonadaceae</taxon>
        <taxon>Paraglaciecola</taxon>
    </lineage>
</organism>
<dbReference type="InterPro" id="IPR050194">
    <property type="entry name" value="Glycosyltransferase_grp1"/>
</dbReference>
<dbReference type="InterPro" id="IPR001296">
    <property type="entry name" value="Glyco_trans_1"/>
</dbReference>
<dbReference type="RefSeq" id="WP_235311295.1">
    <property type="nucleotide sequence ID" value="NZ_JAKGAS010000003.1"/>
</dbReference>
<evidence type="ECO:0000313" key="4">
    <source>
        <dbReference type="Proteomes" id="UP001521137"/>
    </source>
</evidence>